<sequence>MPVFQLQLRDGDVEPAKTIDLPDADQARLHAIRYVGEALTVKPERVIGHDLRVEVSTADGLLLFSVIVIGVQSAAAQLDRI</sequence>
<reference evidence="2 3" key="1">
    <citation type="submission" date="2020-08" db="EMBL/GenBank/DDBJ databases">
        <title>Genomic Encyclopedia of Type Strains, Phase IV (KMG-IV): sequencing the most valuable type-strain genomes for metagenomic binning, comparative biology and taxonomic classification.</title>
        <authorList>
            <person name="Goeker M."/>
        </authorList>
    </citation>
    <scope>NUCLEOTIDE SEQUENCE [LARGE SCALE GENOMIC DNA]</scope>
    <source>
        <strain evidence="2 3">DSM 26736</strain>
    </source>
</reference>
<proteinExistence type="predicted"/>
<gene>
    <name evidence="2" type="ORF">FHT02_000016</name>
</gene>
<comment type="caution">
    <text evidence="2">The sequence shown here is derived from an EMBL/GenBank/DDBJ whole genome shotgun (WGS) entry which is preliminary data.</text>
</comment>
<dbReference type="AlphaFoldDB" id="A0A840YJ95"/>
<dbReference type="InterPro" id="IPR054189">
    <property type="entry name" value="DUF6894"/>
</dbReference>
<protein>
    <recommendedName>
        <fullName evidence="1">DUF6894 domain-containing protein</fullName>
    </recommendedName>
</protein>
<feature type="domain" description="DUF6894" evidence="1">
    <location>
        <begin position="5"/>
        <end position="67"/>
    </location>
</feature>
<keyword evidence="3" id="KW-1185">Reference proteome</keyword>
<evidence type="ECO:0000259" key="1">
    <source>
        <dbReference type="Pfam" id="PF21834"/>
    </source>
</evidence>
<evidence type="ECO:0000313" key="2">
    <source>
        <dbReference type="EMBL" id="MBB5708810.1"/>
    </source>
</evidence>
<dbReference type="Proteomes" id="UP000527143">
    <property type="component" value="Unassembled WGS sequence"/>
</dbReference>
<evidence type="ECO:0000313" key="3">
    <source>
        <dbReference type="Proteomes" id="UP000527143"/>
    </source>
</evidence>
<dbReference type="RefSeq" id="WP_184083013.1">
    <property type="nucleotide sequence ID" value="NZ_JACIJF010000001.1"/>
</dbReference>
<dbReference type="Pfam" id="PF21834">
    <property type="entry name" value="DUF6894"/>
    <property type="match status" value="1"/>
</dbReference>
<accession>A0A840YJ95</accession>
<organism evidence="2 3">
    <name type="scientific">Sphingomonas xinjiangensis</name>
    <dbReference type="NCBI Taxonomy" id="643568"/>
    <lineage>
        <taxon>Bacteria</taxon>
        <taxon>Pseudomonadati</taxon>
        <taxon>Pseudomonadota</taxon>
        <taxon>Alphaproteobacteria</taxon>
        <taxon>Sphingomonadales</taxon>
        <taxon>Sphingomonadaceae</taxon>
        <taxon>Sphingomonas</taxon>
    </lineage>
</organism>
<dbReference type="EMBL" id="JACIJF010000001">
    <property type="protein sequence ID" value="MBB5708810.1"/>
    <property type="molecule type" value="Genomic_DNA"/>
</dbReference>
<name>A0A840YJ95_9SPHN</name>